<evidence type="ECO:0000313" key="1">
    <source>
        <dbReference type="EMBL" id="NMR19430.1"/>
    </source>
</evidence>
<evidence type="ECO:0000313" key="2">
    <source>
        <dbReference type="Proteomes" id="UP000562124"/>
    </source>
</evidence>
<comment type="caution">
    <text evidence="1">The sequence shown here is derived from an EMBL/GenBank/DDBJ whole genome shotgun (WGS) entry which is preliminary data.</text>
</comment>
<dbReference type="InterPro" id="IPR029063">
    <property type="entry name" value="SAM-dependent_MTases_sf"/>
</dbReference>
<dbReference type="Pfam" id="PF13489">
    <property type="entry name" value="Methyltransf_23"/>
    <property type="match status" value="1"/>
</dbReference>
<keyword evidence="1" id="KW-0489">Methyltransferase</keyword>
<dbReference type="RefSeq" id="WP_169323721.1">
    <property type="nucleotide sequence ID" value="NZ_JABCJJ010000004.1"/>
</dbReference>
<organism evidence="1 2">
    <name type="scientific">Cellulomonas fimi</name>
    <dbReference type="NCBI Taxonomy" id="1708"/>
    <lineage>
        <taxon>Bacteria</taxon>
        <taxon>Bacillati</taxon>
        <taxon>Actinomycetota</taxon>
        <taxon>Actinomycetes</taxon>
        <taxon>Micrococcales</taxon>
        <taxon>Cellulomonadaceae</taxon>
        <taxon>Cellulomonas</taxon>
    </lineage>
</organism>
<keyword evidence="1" id="KW-0808">Transferase</keyword>
<dbReference type="InterPro" id="IPR050508">
    <property type="entry name" value="Methyltransf_Superfamily"/>
</dbReference>
<dbReference type="Proteomes" id="UP000562124">
    <property type="component" value="Unassembled WGS sequence"/>
</dbReference>
<dbReference type="CDD" id="cd02440">
    <property type="entry name" value="AdoMet_MTases"/>
    <property type="match status" value="1"/>
</dbReference>
<gene>
    <name evidence="1" type="ORF">HIR71_04205</name>
</gene>
<dbReference type="PANTHER" id="PTHR42912">
    <property type="entry name" value="METHYLTRANSFERASE"/>
    <property type="match status" value="1"/>
</dbReference>
<dbReference type="GO" id="GO:0008168">
    <property type="term" value="F:methyltransferase activity"/>
    <property type="evidence" value="ECO:0007669"/>
    <property type="project" value="UniProtKB-KW"/>
</dbReference>
<name>A0A7Y0LWU3_CELFI</name>
<dbReference type="AlphaFoldDB" id="A0A7Y0LWU3"/>
<reference evidence="1 2" key="1">
    <citation type="submission" date="2020-04" db="EMBL/GenBank/DDBJ databases">
        <title>Sequencing and Assembly of C. fimi.</title>
        <authorList>
            <person name="Ramsey A.R."/>
        </authorList>
    </citation>
    <scope>NUCLEOTIDE SEQUENCE [LARGE SCALE GENOMIC DNA]</scope>
    <source>
        <strain evidence="1 2">SB</strain>
    </source>
</reference>
<dbReference type="SUPFAM" id="SSF53335">
    <property type="entry name" value="S-adenosyl-L-methionine-dependent methyltransferases"/>
    <property type="match status" value="1"/>
</dbReference>
<dbReference type="PANTHER" id="PTHR42912:SF45">
    <property type="entry name" value="23S RRNA (GUANINE(745)-N(1))-METHYLTRANSFERASE"/>
    <property type="match status" value="1"/>
</dbReference>
<sequence length="229" mass="24546">MSLAARVPTAAGRGALRLYAGAPAGVRAHVHVRWWSAPFVPVADALPRAGRILEIGCGHGLFSAYAALAAPGREVVGVDIDPDKIRAAKAAARRWDPADGVGRLSFAVAPSGAVPPGPWDAVVVVDMLYLLPEAGQRRLLEEAVAALAPGGRLVVKEMGTEPRWKLRWNTWQETLSVKVLRITAGSSFDFVDPAETARWLEELGMTTATRRLDRGRLHPHHLLVGTLPG</sequence>
<accession>A0A7Y0LWU3</accession>
<protein>
    <submittedName>
        <fullName evidence="1">Class I SAM-dependent methyltransferase</fullName>
    </submittedName>
</protein>
<keyword evidence="2" id="KW-1185">Reference proteome</keyword>
<dbReference type="Gene3D" id="3.40.50.150">
    <property type="entry name" value="Vaccinia Virus protein VP39"/>
    <property type="match status" value="1"/>
</dbReference>
<dbReference type="GO" id="GO:0032259">
    <property type="term" value="P:methylation"/>
    <property type="evidence" value="ECO:0007669"/>
    <property type="project" value="UniProtKB-KW"/>
</dbReference>
<dbReference type="EMBL" id="JABCJJ010000004">
    <property type="protein sequence ID" value="NMR19430.1"/>
    <property type="molecule type" value="Genomic_DNA"/>
</dbReference>
<proteinExistence type="predicted"/>